<proteinExistence type="predicted"/>
<protein>
    <submittedName>
        <fullName evidence="1">Uncharacterized protein</fullName>
    </submittedName>
</protein>
<evidence type="ECO:0000313" key="1">
    <source>
        <dbReference type="EMBL" id="KAH7430356.1"/>
    </source>
</evidence>
<reference evidence="1" key="1">
    <citation type="submission" date="2021-08" db="EMBL/GenBank/DDBJ databases">
        <title>WGS assembly of Ceratopteris richardii.</title>
        <authorList>
            <person name="Marchant D.B."/>
            <person name="Chen G."/>
            <person name="Jenkins J."/>
            <person name="Shu S."/>
            <person name="Leebens-Mack J."/>
            <person name="Grimwood J."/>
            <person name="Schmutz J."/>
            <person name="Soltis P."/>
            <person name="Soltis D."/>
            <person name="Chen Z.-H."/>
        </authorList>
    </citation>
    <scope>NUCLEOTIDE SEQUENCE</scope>
    <source>
        <strain evidence="1">Whitten #5841</strain>
        <tissue evidence="1">Leaf</tissue>
    </source>
</reference>
<organism evidence="1 2">
    <name type="scientific">Ceratopteris richardii</name>
    <name type="common">Triangle waterfern</name>
    <dbReference type="NCBI Taxonomy" id="49495"/>
    <lineage>
        <taxon>Eukaryota</taxon>
        <taxon>Viridiplantae</taxon>
        <taxon>Streptophyta</taxon>
        <taxon>Embryophyta</taxon>
        <taxon>Tracheophyta</taxon>
        <taxon>Polypodiopsida</taxon>
        <taxon>Polypodiidae</taxon>
        <taxon>Polypodiales</taxon>
        <taxon>Pteridineae</taxon>
        <taxon>Pteridaceae</taxon>
        <taxon>Parkerioideae</taxon>
        <taxon>Ceratopteris</taxon>
    </lineage>
</organism>
<sequence length="134" mass="15053">MRVLKEIYGVPVGQAPWELPLLSLLKINHYCENAQAFQMLRSHARNHLYRALIVQELPFLRLNCGTNPINSLNSVYQAKMLLLSLCLCQVPRNELWSSSGLVKSLCAVIFILLQTCEGCLHDEALDSDGVDPLC</sequence>
<comment type="caution">
    <text evidence="1">The sequence shown here is derived from an EMBL/GenBank/DDBJ whole genome shotgun (WGS) entry which is preliminary data.</text>
</comment>
<dbReference type="AlphaFoldDB" id="A0A8T2U8W2"/>
<accession>A0A8T2U8W2</accession>
<name>A0A8T2U8W2_CERRI</name>
<dbReference type="EMBL" id="CM035414">
    <property type="protein sequence ID" value="KAH7430356.1"/>
    <property type="molecule type" value="Genomic_DNA"/>
</dbReference>
<keyword evidence="2" id="KW-1185">Reference proteome</keyword>
<evidence type="ECO:0000313" key="2">
    <source>
        <dbReference type="Proteomes" id="UP000825935"/>
    </source>
</evidence>
<gene>
    <name evidence="1" type="ORF">KP509_09G095300</name>
</gene>
<dbReference type="Proteomes" id="UP000825935">
    <property type="component" value="Chromosome 9"/>
</dbReference>